<dbReference type="InterPro" id="IPR006522">
    <property type="entry name" value="Phage_virion_morphogenesis"/>
</dbReference>
<dbReference type="NCBIfam" id="TIGR01635">
    <property type="entry name" value="tail_comp_S"/>
    <property type="match status" value="1"/>
</dbReference>
<protein>
    <submittedName>
        <fullName evidence="1">Phage virion morphogenesis protein</fullName>
    </submittedName>
</protein>
<evidence type="ECO:0000313" key="1">
    <source>
        <dbReference type="EMBL" id="ACL07688.1"/>
    </source>
</evidence>
<dbReference type="STRING" id="883.DvMF_0731"/>
<dbReference type="Pfam" id="PF05069">
    <property type="entry name" value="Phage_tail_S"/>
    <property type="match status" value="1"/>
</dbReference>
<reference evidence="1" key="1">
    <citation type="submission" date="2008-10" db="EMBL/GenBank/DDBJ databases">
        <title>Complete sequence of Desulfovibrio vulgaris str. 'Miyazaki F'.</title>
        <authorList>
            <person name="Lucas S."/>
            <person name="Copeland A."/>
            <person name="Lapidus A."/>
            <person name="Glavina del Rio T."/>
            <person name="Dalin E."/>
            <person name="Tice H."/>
            <person name="Bruce D."/>
            <person name="Goodwin L."/>
            <person name="Pitluck S."/>
            <person name="Sims D."/>
            <person name="Brettin T."/>
            <person name="Detter J.C."/>
            <person name="Han C."/>
            <person name="Larimer F."/>
            <person name="Land M."/>
            <person name="Hauser L."/>
            <person name="Kyrpides N."/>
            <person name="Mikhailova N."/>
            <person name="Hazen T.C."/>
            <person name="Richardson P."/>
        </authorList>
    </citation>
    <scope>NUCLEOTIDE SEQUENCE</scope>
    <source>
        <strain evidence="1">Miyazaki F</strain>
    </source>
</reference>
<accession>B8DKY5</accession>
<dbReference type="eggNOG" id="COG5005">
    <property type="taxonomic scope" value="Bacteria"/>
</dbReference>
<dbReference type="OrthoDB" id="2081253at2"/>
<dbReference type="AlphaFoldDB" id="B8DKY5"/>
<sequence length="160" mass="17242">MIEIEVNFDGLEHGLTRLAELGRDMTPVTRQLAGVLADAPERAFARQRDPVTGNAWHPLSPVTIGRRAKTGHDGPILQVRGQLAGSLHADYGPDHATVGTNVPYAPTHQFGTQKGAFGTTRRGGPIPWGDIPARRFLGVGPEDEEEIRGILGEAARRALE</sequence>
<dbReference type="EMBL" id="CP001197">
    <property type="protein sequence ID" value="ACL07688.1"/>
    <property type="molecule type" value="Genomic_DNA"/>
</dbReference>
<dbReference type="KEGG" id="dvm:DvMF_0731"/>
<name>B8DKY5_NITV9</name>
<gene>
    <name evidence="1" type="ordered locus">DvMF_0731</name>
</gene>
<dbReference type="HOGENOM" id="CLU_117141_1_0_7"/>
<proteinExistence type="predicted"/>
<organism evidence="1">
    <name type="scientific">Nitratidesulfovibrio vulgaris (strain DSM 19637 / Miyazaki F)</name>
    <name type="common">Desulfovibrio vulgaris</name>
    <dbReference type="NCBI Taxonomy" id="883"/>
    <lineage>
        <taxon>Bacteria</taxon>
        <taxon>Pseudomonadati</taxon>
        <taxon>Thermodesulfobacteriota</taxon>
        <taxon>Desulfovibrionia</taxon>
        <taxon>Desulfovibrionales</taxon>
        <taxon>Desulfovibrionaceae</taxon>
        <taxon>Nitratidesulfovibrio</taxon>
    </lineage>
</organism>